<dbReference type="Proteomes" id="UP001059610">
    <property type="component" value="Unassembled WGS sequence"/>
</dbReference>
<evidence type="ECO:0000313" key="1">
    <source>
        <dbReference type="EMBL" id="GKX61684.1"/>
    </source>
</evidence>
<accession>A0ABQ5LED5</accession>
<name>A0ABQ5LED5_9GAMM</name>
<reference evidence="1" key="1">
    <citation type="submission" date="2022-06" db="EMBL/GenBank/DDBJ databases">
        <title>Draft genome sequences of Pragia fontium str. JCM24417.</title>
        <authorList>
            <person name="Wakabayashi Y."/>
            <person name="Kojima K."/>
        </authorList>
    </citation>
    <scope>NUCLEOTIDE SEQUENCE</scope>
    <source>
        <strain evidence="1">JCM 24417</strain>
    </source>
</reference>
<organism evidence="1 2">
    <name type="scientific">Pragia fontium</name>
    <dbReference type="NCBI Taxonomy" id="82985"/>
    <lineage>
        <taxon>Bacteria</taxon>
        <taxon>Pseudomonadati</taxon>
        <taxon>Pseudomonadota</taxon>
        <taxon>Gammaproteobacteria</taxon>
        <taxon>Enterobacterales</taxon>
        <taxon>Budviciaceae</taxon>
        <taxon>Pragia</taxon>
    </lineage>
</organism>
<sequence>MDQGDLIGKTEDDVDKWVIKPVNEAEYKLPLRNREGAMRELIAVNNLDGQTPTRRLSIF</sequence>
<protein>
    <submittedName>
        <fullName evidence="1">Uncharacterized protein</fullName>
    </submittedName>
</protein>
<gene>
    <name evidence="1" type="ORF">SOASR032_02530</name>
</gene>
<proteinExistence type="predicted"/>
<comment type="caution">
    <text evidence="1">The sequence shown here is derived from an EMBL/GenBank/DDBJ whole genome shotgun (WGS) entry which is preliminary data.</text>
</comment>
<keyword evidence="2" id="KW-1185">Reference proteome</keyword>
<dbReference type="EMBL" id="BRLJ01000001">
    <property type="protein sequence ID" value="GKX61684.1"/>
    <property type="molecule type" value="Genomic_DNA"/>
</dbReference>
<evidence type="ECO:0000313" key="2">
    <source>
        <dbReference type="Proteomes" id="UP001059610"/>
    </source>
</evidence>